<dbReference type="PROSITE" id="PS51464">
    <property type="entry name" value="SIS"/>
    <property type="match status" value="1"/>
</dbReference>
<comment type="caution">
    <text evidence="2">The sequence shown here is derived from an EMBL/GenBank/DDBJ whole genome shotgun (WGS) entry which is preliminary data.</text>
</comment>
<dbReference type="Gene3D" id="3.40.50.10490">
    <property type="entry name" value="Glucose-6-phosphate isomerase like protein, domain 1"/>
    <property type="match status" value="1"/>
</dbReference>
<evidence type="ECO:0000313" key="2">
    <source>
        <dbReference type="EMBL" id="GAG16107.1"/>
    </source>
</evidence>
<gene>
    <name evidence="2" type="ORF">S01H1_54287</name>
</gene>
<dbReference type="EMBL" id="BARS01035211">
    <property type="protein sequence ID" value="GAG16107.1"/>
    <property type="molecule type" value="Genomic_DNA"/>
</dbReference>
<dbReference type="CDD" id="cd05006">
    <property type="entry name" value="SIS_GmhA"/>
    <property type="match status" value="1"/>
</dbReference>
<dbReference type="InterPro" id="IPR046348">
    <property type="entry name" value="SIS_dom_sf"/>
</dbReference>
<sequence>MSFFVDYFDKLTEKIKDVDLDMLNQATEMIVSTSRNGGKTIIVGNGGSAATASHVSVDLTKNANVRSVNFNEADMLTCFSNDYGYEKWVEKAVDFYADSGDLVILISSSGTSKNIINGGRRANAMGLKVITFSGFSPDNPLQQHGDINFWVDSKSYNIIEMTHSIWLLAIVDQIIGNMEYSA</sequence>
<dbReference type="AlphaFoldDB" id="X0VYC4"/>
<dbReference type="PANTHER" id="PTHR30390">
    <property type="entry name" value="SEDOHEPTULOSE 7-PHOSPHATE ISOMERASE / DNAA INITIATOR-ASSOCIATING FACTOR FOR REPLICATION INITIATION"/>
    <property type="match status" value="1"/>
</dbReference>
<dbReference type="InterPro" id="IPR001347">
    <property type="entry name" value="SIS_dom"/>
</dbReference>
<evidence type="ECO:0000259" key="1">
    <source>
        <dbReference type="PROSITE" id="PS51464"/>
    </source>
</evidence>
<dbReference type="GO" id="GO:0097367">
    <property type="term" value="F:carbohydrate derivative binding"/>
    <property type="evidence" value="ECO:0007669"/>
    <property type="project" value="InterPro"/>
</dbReference>
<accession>X0VYC4</accession>
<dbReference type="GO" id="GO:1901135">
    <property type="term" value="P:carbohydrate derivative metabolic process"/>
    <property type="evidence" value="ECO:0007669"/>
    <property type="project" value="InterPro"/>
</dbReference>
<dbReference type="SUPFAM" id="SSF53697">
    <property type="entry name" value="SIS domain"/>
    <property type="match status" value="1"/>
</dbReference>
<protein>
    <recommendedName>
        <fullName evidence="1">SIS domain-containing protein</fullName>
    </recommendedName>
</protein>
<reference evidence="2" key="1">
    <citation type="journal article" date="2014" name="Front. Microbiol.">
        <title>High frequency of phylogenetically diverse reductive dehalogenase-homologous genes in deep subseafloor sedimentary metagenomes.</title>
        <authorList>
            <person name="Kawai M."/>
            <person name="Futagami T."/>
            <person name="Toyoda A."/>
            <person name="Takaki Y."/>
            <person name="Nishi S."/>
            <person name="Hori S."/>
            <person name="Arai W."/>
            <person name="Tsubouchi T."/>
            <person name="Morono Y."/>
            <person name="Uchiyama I."/>
            <person name="Ito T."/>
            <person name="Fujiyama A."/>
            <person name="Inagaki F."/>
            <person name="Takami H."/>
        </authorList>
    </citation>
    <scope>NUCLEOTIDE SEQUENCE</scope>
    <source>
        <strain evidence="2">Expedition CK06-06</strain>
    </source>
</reference>
<dbReference type="InterPro" id="IPR050099">
    <property type="entry name" value="SIS_GmhA/DiaA_subfam"/>
</dbReference>
<proteinExistence type="predicted"/>
<name>X0VYC4_9ZZZZ</name>
<organism evidence="2">
    <name type="scientific">marine sediment metagenome</name>
    <dbReference type="NCBI Taxonomy" id="412755"/>
    <lineage>
        <taxon>unclassified sequences</taxon>
        <taxon>metagenomes</taxon>
        <taxon>ecological metagenomes</taxon>
    </lineage>
</organism>
<feature type="domain" description="SIS" evidence="1">
    <location>
        <begin position="30"/>
        <end position="181"/>
    </location>
</feature>
<dbReference type="Pfam" id="PF13580">
    <property type="entry name" value="SIS_2"/>
    <property type="match status" value="1"/>
</dbReference>
<dbReference type="InterPro" id="IPR035461">
    <property type="entry name" value="GmhA/DiaA"/>
</dbReference>
<dbReference type="PANTHER" id="PTHR30390:SF7">
    <property type="entry name" value="PHOSPHOHEPTOSE ISOMERASE"/>
    <property type="match status" value="1"/>
</dbReference>